<protein>
    <submittedName>
        <fullName evidence="1">Uncharacterized protein</fullName>
    </submittedName>
</protein>
<sequence length="72" mass="7884">TVANSSGSAVMTRNLATDVANSTSGAWQLMASSARAPSSTRYVWRDQMLSTLRLVFLNRLVAFTSSPKRRYA</sequence>
<evidence type="ECO:0000313" key="1">
    <source>
        <dbReference type="EMBL" id="KAK1119507.1"/>
    </source>
</evidence>
<dbReference type="AlphaFoldDB" id="A0AA40FIJ5"/>
<feature type="non-terminal residue" evidence="1">
    <location>
        <position position="1"/>
    </location>
</feature>
<keyword evidence="2" id="KW-1185">Reference proteome</keyword>
<name>A0AA40FIJ5_9HYME</name>
<proteinExistence type="predicted"/>
<evidence type="ECO:0000313" key="2">
    <source>
        <dbReference type="Proteomes" id="UP001177670"/>
    </source>
</evidence>
<comment type="caution">
    <text evidence="1">The sequence shown here is derived from an EMBL/GenBank/DDBJ whole genome shotgun (WGS) entry which is preliminary data.</text>
</comment>
<gene>
    <name evidence="1" type="ORF">K0M31_013333</name>
</gene>
<dbReference type="Proteomes" id="UP001177670">
    <property type="component" value="Unassembled WGS sequence"/>
</dbReference>
<organism evidence="1 2">
    <name type="scientific">Melipona bicolor</name>
    <dbReference type="NCBI Taxonomy" id="60889"/>
    <lineage>
        <taxon>Eukaryota</taxon>
        <taxon>Metazoa</taxon>
        <taxon>Ecdysozoa</taxon>
        <taxon>Arthropoda</taxon>
        <taxon>Hexapoda</taxon>
        <taxon>Insecta</taxon>
        <taxon>Pterygota</taxon>
        <taxon>Neoptera</taxon>
        <taxon>Endopterygota</taxon>
        <taxon>Hymenoptera</taxon>
        <taxon>Apocrita</taxon>
        <taxon>Aculeata</taxon>
        <taxon>Apoidea</taxon>
        <taxon>Anthophila</taxon>
        <taxon>Apidae</taxon>
        <taxon>Melipona</taxon>
    </lineage>
</organism>
<reference evidence="1" key="1">
    <citation type="submission" date="2021-10" db="EMBL/GenBank/DDBJ databases">
        <title>Melipona bicolor Genome sequencing and assembly.</title>
        <authorList>
            <person name="Araujo N.S."/>
            <person name="Arias M.C."/>
        </authorList>
    </citation>
    <scope>NUCLEOTIDE SEQUENCE</scope>
    <source>
        <strain evidence="1">USP_2M_L1-L4_2017</strain>
        <tissue evidence="1">Whole body</tissue>
    </source>
</reference>
<accession>A0AA40FIJ5</accession>
<dbReference type="EMBL" id="JAHYIQ010000036">
    <property type="protein sequence ID" value="KAK1119507.1"/>
    <property type="molecule type" value="Genomic_DNA"/>
</dbReference>